<dbReference type="Proteomes" id="UP000799772">
    <property type="component" value="Unassembled WGS sequence"/>
</dbReference>
<dbReference type="InterPro" id="IPR036396">
    <property type="entry name" value="Cyt_P450_sf"/>
</dbReference>
<feature type="binding site" description="axial binding residue" evidence="5">
    <location>
        <position position="436"/>
    </location>
    <ligand>
        <name>heme</name>
        <dbReference type="ChEBI" id="CHEBI:30413"/>
    </ligand>
    <ligandPart>
        <name>Fe</name>
        <dbReference type="ChEBI" id="CHEBI:18248"/>
    </ligandPart>
</feature>
<dbReference type="PRINTS" id="PR00463">
    <property type="entry name" value="EP450I"/>
</dbReference>
<dbReference type="GO" id="GO:0005506">
    <property type="term" value="F:iron ion binding"/>
    <property type="evidence" value="ECO:0007669"/>
    <property type="project" value="InterPro"/>
</dbReference>
<accession>A0A9P4INT8</accession>
<dbReference type="PANTHER" id="PTHR24305">
    <property type="entry name" value="CYTOCHROME P450"/>
    <property type="match status" value="1"/>
</dbReference>
<dbReference type="GO" id="GO:0004497">
    <property type="term" value="F:monooxygenase activity"/>
    <property type="evidence" value="ECO:0007669"/>
    <property type="project" value="UniProtKB-KW"/>
</dbReference>
<dbReference type="InterPro" id="IPR001128">
    <property type="entry name" value="Cyt_P450"/>
</dbReference>
<evidence type="ECO:0000256" key="6">
    <source>
        <dbReference type="RuleBase" id="RU000461"/>
    </source>
</evidence>
<evidence type="ECO:0000256" key="5">
    <source>
        <dbReference type="PIRSR" id="PIRSR602401-1"/>
    </source>
</evidence>
<dbReference type="GO" id="GO:0020037">
    <property type="term" value="F:heme binding"/>
    <property type="evidence" value="ECO:0007669"/>
    <property type="project" value="InterPro"/>
</dbReference>
<evidence type="ECO:0000256" key="4">
    <source>
        <dbReference type="ARBA" id="ARBA00023004"/>
    </source>
</evidence>
<reference evidence="7" key="1">
    <citation type="journal article" date="2020" name="Stud. Mycol.">
        <title>101 Dothideomycetes genomes: a test case for predicting lifestyles and emergence of pathogens.</title>
        <authorList>
            <person name="Haridas S."/>
            <person name="Albert R."/>
            <person name="Binder M."/>
            <person name="Bloem J."/>
            <person name="Labutti K."/>
            <person name="Salamov A."/>
            <person name="Andreopoulos B."/>
            <person name="Baker S."/>
            <person name="Barry K."/>
            <person name="Bills G."/>
            <person name="Bluhm B."/>
            <person name="Cannon C."/>
            <person name="Castanera R."/>
            <person name="Culley D."/>
            <person name="Daum C."/>
            <person name="Ezra D."/>
            <person name="Gonzalez J."/>
            <person name="Henrissat B."/>
            <person name="Kuo A."/>
            <person name="Liang C."/>
            <person name="Lipzen A."/>
            <person name="Lutzoni F."/>
            <person name="Magnuson J."/>
            <person name="Mondo S."/>
            <person name="Nolan M."/>
            <person name="Ohm R."/>
            <person name="Pangilinan J."/>
            <person name="Park H.-J."/>
            <person name="Ramirez L."/>
            <person name="Alfaro M."/>
            <person name="Sun H."/>
            <person name="Tritt A."/>
            <person name="Yoshinaga Y."/>
            <person name="Zwiers L.-H."/>
            <person name="Turgeon B."/>
            <person name="Goodwin S."/>
            <person name="Spatafora J."/>
            <person name="Crous P."/>
            <person name="Grigoriev I."/>
        </authorList>
    </citation>
    <scope>NUCLEOTIDE SEQUENCE</scope>
    <source>
        <strain evidence="7">CBS 133067</strain>
    </source>
</reference>
<dbReference type="SUPFAM" id="SSF48264">
    <property type="entry name" value="Cytochrome P450"/>
    <property type="match status" value="1"/>
</dbReference>
<dbReference type="InterPro" id="IPR017972">
    <property type="entry name" value="Cyt_P450_CS"/>
</dbReference>
<dbReference type="OrthoDB" id="3934656at2759"/>
<keyword evidence="4 5" id="KW-0408">Iron</keyword>
<keyword evidence="2 5" id="KW-0479">Metal-binding</keyword>
<dbReference type="InterPro" id="IPR050121">
    <property type="entry name" value="Cytochrome_P450_monoxygenase"/>
</dbReference>
<dbReference type="Gene3D" id="1.10.630.10">
    <property type="entry name" value="Cytochrome P450"/>
    <property type="match status" value="1"/>
</dbReference>
<comment type="similarity">
    <text evidence="6">Belongs to the cytochrome P450 family.</text>
</comment>
<keyword evidence="5 6" id="KW-0349">Heme</keyword>
<evidence type="ECO:0000313" key="7">
    <source>
        <dbReference type="EMBL" id="KAF2104916.1"/>
    </source>
</evidence>
<comment type="cofactor">
    <cofactor evidence="1 5">
        <name>heme</name>
        <dbReference type="ChEBI" id="CHEBI:30413"/>
    </cofactor>
</comment>
<dbReference type="AlphaFoldDB" id="A0A9P4INT8"/>
<protein>
    <submittedName>
        <fullName evidence="7">Cytochrome P450</fullName>
    </submittedName>
</protein>
<evidence type="ECO:0000256" key="3">
    <source>
        <dbReference type="ARBA" id="ARBA00023002"/>
    </source>
</evidence>
<organism evidence="7 8">
    <name type="scientific">Rhizodiscina lignyota</name>
    <dbReference type="NCBI Taxonomy" id="1504668"/>
    <lineage>
        <taxon>Eukaryota</taxon>
        <taxon>Fungi</taxon>
        <taxon>Dikarya</taxon>
        <taxon>Ascomycota</taxon>
        <taxon>Pezizomycotina</taxon>
        <taxon>Dothideomycetes</taxon>
        <taxon>Pleosporomycetidae</taxon>
        <taxon>Aulographales</taxon>
        <taxon>Rhizodiscinaceae</taxon>
        <taxon>Rhizodiscina</taxon>
    </lineage>
</organism>
<name>A0A9P4INT8_9PEZI</name>
<dbReference type="PRINTS" id="PR00385">
    <property type="entry name" value="P450"/>
</dbReference>
<dbReference type="Pfam" id="PF00067">
    <property type="entry name" value="p450"/>
    <property type="match status" value="1"/>
</dbReference>
<comment type="caution">
    <text evidence="7">The sequence shown here is derived from an EMBL/GenBank/DDBJ whole genome shotgun (WGS) entry which is preliminary data.</text>
</comment>
<evidence type="ECO:0000313" key="8">
    <source>
        <dbReference type="Proteomes" id="UP000799772"/>
    </source>
</evidence>
<dbReference type="PANTHER" id="PTHR24305:SF235">
    <property type="entry name" value="CYTOCHROME P450 MONOOXYGENASE APDB-RELATED"/>
    <property type="match status" value="1"/>
</dbReference>
<dbReference type="PROSITE" id="PS00086">
    <property type="entry name" value="CYTOCHROME_P450"/>
    <property type="match status" value="1"/>
</dbReference>
<dbReference type="InterPro" id="IPR002401">
    <property type="entry name" value="Cyt_P450_E_grp-I"/>
</dbReference>
<sequence>MFLVVLQFLAFAAVPLFITHLLVRYSKLRSVPGPFLAAFTDLWRWRAQQKTLFYGPTLVKLHEQYGKLVRIGPNLVSISDPAAVNVVYGTSPVLAKGPSYKVLVGLSQGKLVHSMMTMNEAQQSAVMKGVGPAFTPNAVLEYEGFVDESEALLLAALRKQKTIDMSKWFQLFAMDVLNRNAFSESPGFLEKGTDIGDMLQTVEKRFSYYNTWGALPDLEFFVHKNPLLRWMGSPINNLASLARSQFQKRKAEKGSQSHKDFLQKYLDGQAKYPTTISDTNVVGLVVSSIGAGADTTSTTLTATLFFLMKNPAAMSRLNEEIEAAVRDGLLSQQPRASEVSKLRYLDAVIKESMRLFPIVASGLDRIIPAGGREIAGTVLPAGTIVACHPESVHRDKDLYGEDADKFRPERWLEGDEERVKKMDRAFLGFGCGKRICPGRYVALLEMKKLIPFLLMNFTMKLEDPDVELEDRVKLNSIKYTLPIMVALDEKTSSKGG</sequence>
<dbReference type="GO" id="GO:0016705">
    <property type="term" value="F:oxidoreductase activity, acting on paired donors, with incorporation or reduction of molecular oxygen"/>
    <property type="evidence" value="ECO:0007669"/>
    <property type="project" value="InterPro"/>
</dbReference>
<dbReference type="CDD" id="cd11060">
    <property type="entry name" value="CYP57A1-like"/>
    <property type="match status" value="1"/>
</dbReference>
<keyword evidence="8" id="KW-1185">Reference proteome</keyword>
<keyword evidence="6" id="KW-0503">Monooxygenase</keyword>
<evidence type="ECO:0000256" key="2">
    <source>
        <dbReference type="ARBA" id="ARBA00022723"/>
    </source>
</evidence>
<gene>
    <name evidence="7" type="ORF">NA57DRAFT_63187</name>
</gene>
<proteinExistence type="inferred from homology"/>
<keyword evidence="3 6" id="KW-0560">Oxidoreductase</keyword>
<evidence type="ECO:0000256" key="1">
    <source>
        <dbReference type="ARBA" id="ARBA00001971"/>
    </source>
</evidence>
<dbReference type="GO" id="GO:0044550">
    <property type="term" value="P:secondary metabolite biosynthetic process"/>
    <property type="evidence" value="ECO:0007669"/>
    <property type="project" value="UniProtKB-ARBA"/>
</dbReference>
<dbReference type="EMBL" id="ML978121">
    <property type="protein sequence ID" value="KAF2104916.1"/>
    <property type="molecule type" value="Genomic_DNA"/>
</dbReference>